<comment type="caution">
    <text evidence="1">The sequence shown here is derived from an EMBL/GenBank/DDBJ whole genome shotgun (WGS) entry which is preliminary data.</text>
</comment>
<gene>
    <name evidence="1" type="ORF">E5352_10300</name>
</gene>
<protein>
    <submittedName>
        <fullName evidence="1">Decarboxylase</fullName>
    </submittedName>
</protein>
<proteinExistence type="predicted"/>
<evidence type="ECO:0000313" key="1">
    <source>
        <dbReference type="EMBL" id="TGY34279.1"/>
    </source>
</evidence>
<dbReference type="AlphaFoldDB" id="A0A4S2CZ13"/>
<dbReference type="Proteomes" id="UP000306631">
    <property type="component" value="Unassembled WGS sequence"/>
</dbReference>
<evidence type="ECO:0000313" key="2">
    <source>
        <dbReference type="Proteomes" id="UP000306631"/>
    </source>
</evidence>
<name>A0A4S2CZ13_STEMA</name>
<accession>A0A4S2CZ13</accession>
<reference evidence="1 2" key="1">
    <citation type="submission" date="2019-04" db="EMBL/GenBank/DDBJ databases">
        <title>Microbes associate with the intestines of laboratory mice.</title>
        <authorList>
            <person name="Navarre W."/>
            <person name="Wong E."/>
            <person name="Huang K."/>
            <person name="Tropini C."/>
            <person name="Ng K."/>
            <person name="Yu B."/>
        </authorList>
    </citation>
    <scope>NUCLEOTIDE SEQUENCE [LARGE SCALE GENOMIC DNA]</scope>
    <source>
        <strain evidence="1 2">NM62_B4-13</strain>
    </source>
</reference>
<organism evidence="1 2">
    <name type="scientific">Stenotrophomonas maltophilia</name>
    <name type="common">Pseudomonas maltophilia</name>
    <name type="synonym">Xanthomonas maltophilia</name>
    <dbReference type="NCBI Taxonomy" id="40324"/>
    <lineage>
        <taxon>Bacteria</taxon>
        <taxon>Pseudomonadati</taxon>
        <taxon>Pseudomonadota</taxon>
        <taxon>Gammaproteobacteria</taxon>
        <taxon>Lysobacterales</taxon>
        <taxon>Lysobacteraceae</taxon>
        <taxon>Stenotrophomonas</taxon>
        <taxon>Stenotrophomonas maltophilia group</taxon>
    </lineage>
</organism>
<sequence>MLALGLVAGLDAAAQATTDAKVFGGWRNLHSENGAEPALEDIPFAMLPAEAAKGTRFAVLDREGKRTVCCMVVTSDRLDAAALEQRYRLPGVWISDVLNEGTTESRPYEPRVYEMKRDGALQTYAFFDAAEAYSDLGGLLLPPSATLDAAGNVKVGADRYTLQFQSTAFADDDGALDRFTLRPVGKPGKPVIVEVPYGTY</sequence>
<dbReference type="EMBL" id="SRYW01000007">
    <property type="protein sequence ID" value="TGY34279.1"/>
    <property type="molecule type" value="Genomic_DNA"/>
</dbReference>
<dbReference type="OrthoDB" id="6050538at2"/>